<dbReference type="EMBL" id="UINC01003834">
    <property type="protein sequence ID" value="SVA09626.1"/>
    <property type="molecule type" value="Genomic_DNA"/>
</dbReference>
<gene>
    <name evidence="3" type="ORF">METZ01_LOCUS62480</name>
</gene>
<comment type="similarity">
    <text evidence="1">Belongs to the F420H(2)-dependent quinone reductase family.</text>
</comment>
<dbReference type="PANTHER" id="PTHR39428">
    <property type="entry name" value="F420H(2)-DEPENDENT QUINONE REDUCTASE RV1261C"/>
    <property type="match status" value="1"/>
</dbReference>
<reference evidence="3" key="1">
    <citation type="submission" date="2018-05" db="EMBL/GenBank/DDBJ databases">
        <authorList>
            <person name="Lanie J.A."/>
            <person name="Ng W.-L."/>
            <person name="Kazmierczak K.M."/>
            <person name="Andrzejewski T.M."/>
            <person name="Davidsen T.M."/>
            <person name="Wayne K.J."/>
            <person name="Tettelin H."/>
            <person name="Glass J.I."/>
            <person name="Rusch D."/>
            <person name="Podicherti R."/>
            <person name="Tsui H.-C.T."/>
            <person name="Winkler M.E."/>
        </authorList>
    </citation>
    <scope>NUCLEOTIDE SEQUENCE</scope>
</reference>
<dbReference type="InterPro" id="IPR012349">
    <property type="entry name" value="Split_barrel_FMN-bd"/>
</dbReference>
<dbReference type="PANTHER" id="PTHR39428:SF1">
    <property type="entry name" value="F420H(2)-DEPENDENT QUINONE REDUCTASE RV1261C"/>
    <property type="match status" value="1"/>
</dbReference>
<accession>A0A381T0A5</accession>
<dbReference type="Gene3D" id="2.30.110.10">
    <property type="entry name" value="Electron Transport, Fmn-binding Protein, Chain A"/>
    <property type="match status" value="1"/>
</dbReference>
<proteinExistence type="inferred from homology"/>
<name>A0A381T0A5_9ZZZZ</name>
<dbReference type="AlphaFoldDB" id="A0A381T0A5"/>
<organism evidence="3">
    <name type="scientific">marine metagenome</name>
    <dbReference type="NCBI Taxonomy" id="408172"/>
    <lineage>
        <taxon>unclassified sequences</taxon>
        <taxon>metagenomes</taxon>
        <taxon>ecological metagenomes</taxon>
    </lineage>
</organism>
<dbReference type="GO" id="GO:0070967">
    <property type="term" value="F:coenzyme F420 binding"/>
    <property type="evidence" value="ECO:0007669"/>
    <property type="project" value="TreeGrafter"/>
</dbReference>
<evidence type="ECO:0008006" key="4">
    <source>
        <dbReference type="Google" id="ProtNLM"/>
    </source>
</evidence>
<dbReference type="InterPro" id="IPR004378">
    <property type="entry name" value="F420H2_quin_Rdtase"/>
</dbReference>
<comment type="catalytic activity">
    <reaction evidence="2">
        <text>oxidized coenzyme F420-(gamma-L-Glu)(n) + a quinol + H(+) = reduced coenzyme F420-(gamma-L-Glu)(n) + a quinone</text>
        <dbReference type="Rhea" id="RHEA:39663"/>
        <dbReference type="Rhea" id="RHEA-COMP:12939"/>
        <dbReference type="Rhea" id="RHEA-COMP:14378"/>
        <dbReference type="ChEBI" id="CHEBI:15378"/>
        <dbReference type="ChEBI" id="CHEBI:24646"/>
        <dbReference type="ChEBI" id="CHEBI:132124"/>
        <dbReference type="ChEBI" id="CHEBI:133980"/>
        <dbReference type="ChEBI" id="CHEBI:139511"/>
    </reaction>
</comment>
<evidence type="ECO:0000256" key="1">
    <source>
        <dbReference type="ARBA" id="ARBA00008710"/>
    </source>
</evidence>
<dbReference type="Pfam" id="PF04075">
    <property type="entry name" value="F420H2_quin_red"/>
    <property type="match status" value="1"/>
</dbReference>
<evidence type="ECO:0000313" key="3">
    <source>
        <dbReference type="EMBL" id="SVA09626.1"/>
    </source>
</evidence>
<protein>
    <recommendedName>
        <fullName evidence="4">Nitroreductase family deazaflavin-dependent oxidoreductase</fullName>
    </recommendedName>
</protein>
<dbReference type="GO" id="GO:0005886">
    <property type="term" value="C:plasma membrane"/>
    <property type="evidence" value="ECO:0007669"/>
    <property type="project" value="TreeGrafter"/>
</dbReference>
<dbReference type="NCBIfam" id="TIGR00026">
    <property type="entry name" value="hi_GC_TIGR00026"/>
    <property type="match status" value="1"/>
</dbReference>
<evidence type="ECO:0000256" key="2">
    <source>
        <dbReference type="ARBA" id="ARBA00049106"/>
    </source>
</evidence>
<sequence length="165" mass="18574">MSDEAESQKVVMEWETPTHAEIIEITKAHIMGMEASDDDAVWCVVGMHHVLLHTVGRRSGNEHKVALPFWRDADGHRIVVGSFAGATNDPAWVLNLRDREANPRVKVRVQGGMFWSEHEVLDAGPTRDALWAALVEDRAFYADYQTKTDRVIPLVRLAETESITD</sequence>
<dbReference type="GO" id="GO:0016491">
    <property type="term" value="F:oxidoreductase activity"/>
    <property type="evidence" value="ECO:0007669"/>
    <property type="project" value="InterPro"/>
</dbReference>